<protein>
    <submittedName>
        <fullName evidence="1">Uncharacterized protein</fullName>
    </submittedName>
</protein>
<evidence type="ECO:0000313" key="1">
    <source>
        <dbReference type="EMBL" id="CAB5218830.1"/>
    </source>
</evidence>
<name>A0A6J7WLX8_9CAUD</name>
<dbReference type="EMBL" id="LR798266">
    <property type="protein sequence ID" value="CAB5218830.1"/>
    <property type="molecule type" value="Genomic_DNA"/>
</dbReference>
<gene>
    <name evidence="1" type="ORF">UFOVP215_47</name>
</gene>
<sequence>MLGITFDLTNCHKYILEIYQSKRVNEILSKIYPQDLRDDLHQELAVTLLSMDCKKIVNLNFRNELLSYSIKTLWLMATSSTSPFFYKYKKNDINKAIKYLESLHQKSLGDKEANIAKKILLQKIEKSANDAHEAIIFNKYVELNSCIEVAKYFNIPKDHIYKVVKNCKEQLKKAINND</sequence>
<proteinExistence type="predicted"/>
<reference evidence="1" key="1">
    <citation type="submission" date="2020-05" db="EMBL/GenBank/DDBJ databases">
        <authorList>
            <person name="Chiriac C."/>
            <person name="Salcher M."/>
            <person name="Ghai R."/>
            <person name="Kavagutti S V."/>
        </authorList>
    </citation>
    <scope>NUCLEOTIDE SEQUENCE</scope>
</reference>
<organism evidence="1">
    <name type="scientific">uncultured Caudovirales phage</name>
    <dbReference type="NCBI Taxonomy" id="2100421"/>
    <lineage>
        <taxon>Viruses</taxon>
        <taxon>Duplodnaviria</taxon>
        <taxon>Heunggongvirae</taxon>
        <taxon>Uroviricota</taxon>
        <taxon>Caudoviricetes</taxon>
        <taxon>Peduoviridae</taxon>
        <taxon>Maltschvirus</taxon>
        <taxon>Maltschvirus maltsch</taxon>
    </lineage>
</organism>
<accession>A0A6J7WLX8</accession>